<dbReference type="InterPro" id="IPR013740">
    <property type="entry name" value="Redoxin"/>
</dbReference>
<proteinExistence type="predicted"/>
<dbReference type="OrthoDB" id="730498at2"/>
<dbReference type="Gene3D" id="1.25.40.10">
    <property type="entry name" value="Tetratricopeptide repeat domain"/>
    <property type="match status" value="1"/>
</dbReference>
<evidence type="ECO:0000256" key="4">
    <source>
        <dbReference type="SAM" id="SignalP"/>
    </source>
</evidence>
<evidence type="ECO:0000313" key="6">
    <source>
        <dbReference type="EMBL" id="GEP96357.1"/>
    </source>
</evidence>
<feature type="domain" description="Thioredoxin" evidence="5">
    <location>
        <begin position="357"/>
        <end position="499"/>
    </location>
</feature>
<dbReference type="EMBL" id="BKAU01000002">
    <property type="protein sequence ID" value="GEP96357.1"/>
    <property type="molecule type" value="Genomic_DNA"/>
</dbReference>
<dbReference type="Proteomes" id="UP000321436">
    <property type="component" value="Unassembled WGS sequence"/>
</dbReference>
<keyword evidence="4" id="KW-0732">Signal</keyword>
<dbReference type="PROSITE" id="PS00194">
    <property type="entry name" value="THIOREDOXIN_1"/>
    <property type="match status" value="1"/>
</dbReference>
<sequence>MQRILLTLLLICAIGFTASAQSNGKEPKATPEEIKELKAAVVKDLRNPEAHRAYLKAAGAENNDVKKQYDQWIKANPRMVEIPFAYAEELYSHELPAAKEYLLKTVALDPKNGKAWQMLWIDAERWGDFAGGREYLKKATEADPTSPDHAFYYASSFEHVDSVKHHQLMLSIPERFPGTERGAQALYWLAHRTKDPATKISVYELARKKYDPSKSSWTAGAMSNYYDFLLVNNIAKAKSLADDMVKLDSLRDIKGWQQRQQIAVALLDGQALSATGKYAEALEKLNTVAPMRYSSSKVVLLKAKAKAAASAGNRKAAYDSLLLHYAKDPTDDIYADMKTYAGKDDAAIQADVWKQRQSTAQPATAFSLENYLTSGRTSLPDLKGKVVLVTYWFPGCGPCRGEFPHFEHVVRKFGKDQLAYIGINIVHEQDPYVVPFMKQSGYSFTPVRDEPEKRGNLTARGAPTNYLIDKNGNIIFSNFRTDEDNERTLELMITELLDK</sequence>
<evidence type="ECO:0000256" key="1">
    <source>
        <dbReference type="ARBA" id="ARBA00004196"/>
    </source>
</evidence>
<dbReference type="Pfam" id="PF08534">
    <property type="entry name" value="Redoxin"/>
    <property type="match status" value="1"/>
</dbReference>
<keyword evidence="2" id="KW-0201">Cytochrome c-type biogenesis</keyword>
<comment type="caution">
    <text evidence="6">The sequence shown here is derived from an EMBL/GenBank/DDBJ whole genome shotgun (WGS) entry which is preliminary data.</text>
</comment>
<dbReference type="InterPro" id="IPR013766">
    <property type="entry name" value="Thioredoxin_domain"/>
</dbReference>
<dbReference type="SUPFAM" id="SSF48452">
    <property type="entry name" value="TPR-like"/>
    <property type="match status" value="1"/>
</dbReference>
<keyword evidence="7" id="KW-1185">Reference proteome</keyword>
<gene>
    <name evidence="6" type="ORF">CCY01nite_26170</name>
</gene>
<dbReference type="GO" id="GO:0016491">
    <property type="term" value="F:oxidoreductase activity"/>
    <property type="evidence" value="ECO:0007669"/>
    <property type="project" value="InterPro"/>
</dbReference>
<evidence type="ECO:0000256" key="3">
    <source>
        <dbReference type="ARBA" id="ARBA00023284"/>
    </source>
</evidence>
<reference evidence="6 7" key="1">
    <citation type="submission" date="2019-07" db="EMBL/GenBank/DDBJ databases">
        <title>Whole genome shotgun sequence of Chitinophaga cymbidii NBRC 109752.</title>
        <authorList>
            <person name="Hosoyama A."/>
            <person name="Uohara A."/>
            <person name="Ohji S."/>
            <person name="Ichikawa N."/>
        </authorList>
    </citation>
    <scope>NUCLEOTIDE SEQUENCE [LARGE SCALE GENOMIC DNA]</scope>
    <source>
        <strain evidence="6 7">NBRC 109752</strain>
    </source>
</reference>
<evidence type="ECO:0000313" key="7">
    <source>
        <dbReference type="Proteomes" id="UP000321436"/>
    </source>
</evidence>
<name>A0A512RKW9_9BACT</name>
<dbReference type="InterPro" id="IPR036249">
    <property type="entry name" value="Thioredoxin-like_sf"/>
</dbReference>
<dbReference type="PROSITE" id="PS51352">
    <property type="entry name" value="THIOREDOXIN_2"/>
    <property type="match status" value="1"/>
</dbReference>
<dbReference type="SUPFAM" id="SSF52833">
    <property type="entry name" value="Thioredoxin-like"/>
    <property type="match status" value="1"/>
</dbReference>
<dbReference type="RefSeq" id="WP_146862242.1">
    <property type="nucleotide sequence ID" value="NZ_BKAU01000002.1"/>
</dbReference>
<accession>A0A512RKW9</accession>
<feature type="chain" id="PRO_5021713950" description="Thioredoxin domain-containing protein" evidence="4">
    <location>
        <begin position="21"/>
        <end position="499"/>
    </location>
</feature>
<evidence type="ECO:0000256" key="2">
    <source>
        <dbReference type="ARBA" id="ARBA00022748"/>
    </source>
</evidence>
<dbReference type="InterPro" id="IPR050553">
    <property type="entry name" value="Thioredoxin_ResA/DsbE_sf"/>
</dbReference>
<dbReference type="PANTHER" id="PTHR42852:SF13">
    <property type="entry name" value="PROTEIN DIPZ"/>
    <property type="match status" value="1"/>
</dbReference>
<organism evidence="6 7">
    <name type="scientific">Chitinophaga cymbidii</name>
    <dbReference type="NCBI Taxonomy" id="1096750"/>
    <lineage>
        <taxon>Bacteria</taxon>
        <taxon>Pseudomonadati</taxon>
        <taxon>Bacteroidota</taxon>
        <taxon>Chitinophagia</taxon>
        <taxon>Chitinophagales</taxon>
        <taxon>Chitinophagaceae</taxon>
        <taxon>Chitinophaga</taxon>
    </lineage>
</organism>
<comment type="subcellular location">
    <subcellularLocation>
        <location evidence="1">Cell envelope</location>
    </subcellularLocation>
</comment>
<dbReference type="InterPro" id="IPR017937">
    <property type="entry name" value="Thioredoxin_CS"/>
</dbReference>
<feature type="signal peptide" evidence="4">
    <location>
        <begin position="1"/>
        <end position="20"/>
    </location>
</feature>
<dbReference type="AlphaFoldDB" id="A0A512RKW9"/>
<dbReference type="CDD" id="cd02966">
    <property type="entry name" value="TlpA_like_family"/>
    <property type="match status" value="1"/>
</dbReference>
<evidence type="ECO:0000259" key="5">
    <source>
        <dbReference type="PROSITE" id="PS51352"/>
    </source>
</evidence>
<protein>
    <recommendedName>
        <fullName evidence="5">Thioredoxin domain-containing protein</fullName>
    </recommendedName>
</protein>
<dbReference type="GO" id="GO:0030313">
    <property type="term" value="C:cell envelope"/>
    <property type="evidence" value="ECO:0007669"/>
    <property type="project" value="UniProtKB-SubCell"/>
</dbReference>
<keyword evidence="3" id="KW-0676">Redox-active center</keyword>
<dbReference type="GO" id="GO:0006950">
    <property type="term" value="P:response to stress"/>
    <property type="evidence" value="ECO:0007669"/>
    <property type="project" value="UniProtKB-ARBA"/>
</dbReference>
<dbReference type="GO" id="GO:0017004">
    <property type="term" value="P:cytochrome complex assembly"/>
    <property type="evidence" value="ECO:0007669"/>
    <property type="project" value="UniProtKB-KW"/>
</dbReference>
<dbReference type="Gene3D" id="3.40.30.10">
    <property type="entry name" value="Glutaredoxin"/>
    <property type="match status" value="1"/>
</dbReference>
<dbReference type="InterPro" id="IPR011990">
    <property type="entry name" value="TPR-like_helical_dom_sf"/>
</dbReference>
<dbReference type="PANTHER" id="PTHR42852">
    <property type="entry name" value="THIOL:DISULFIDE INTERCHANGE PROTEIN DSBE"/>
    <property type="match status" value="1"/>
</dbReference>